<reference evidence="5" key="1">
    <citation type="submission" date="2024-04" db="EMBL/GenBank/DDBJ databases">
        <authorList>
            <person name="Manzano-Marin A."/>
            <person name="Manzano-Marin A."/>
            <person name="Alejandro Manzano Marin A."/>
        </authorList>
    </citation>
    <scope>NUCLEOTIDE SEQUENCE [LARGE SCALE GENOMIC DNA]</scope>
    <source>
        <strain evidence="5">TABTEA</strain>
    </source>
</reference>
<dbReference type="Proteomes" id="UP001497533">
    <property type="component" value="Chromosome"/>
</dbReference>
<dbReference type="InterPro" id="IPR047927">
    <property type="entry name" value="YfhL-like"/>
</dbReference>
<evidence type="ECO:0000256" key="3">
    <source>
        <dbReference type="ARBA" id="ARBA00023014"/>
    </source>
</evidence>
<dbReference type="RefSeq" id="WP_341764917.1">
    <property type="nucleotide sequence ID" value="NZ_OZ034688.1"/>
</dbReference>
<evidence type="ECO:0000256" key="1">
    <source>
        <dbReference type="ARBA" id="ARBA00022723"/>
    </source>
</evidence>
<dbReference type="EMBL" id="OZ034688">
    <property type="protein sequence ID" value="CAL1329457.1"/>
    <property type="molecule type" value="Genomic_DNA"/>
</dbReference>
<dbReference type="InterPro" id="IPR017896">
    <property type="entry name" value="4Fe4S_Fe-S-bd"/>
</dbReference>
<keyword evidence="3" id="KW-0411">Iron-sulfur</keyword>
<protein>
    <submittedName>
        <fullName evidence="5">Ferredoxin YfhL, partial</fullName>
    </submittedName>
</protein>
<keyword evidence="6" id="KW-1185">Reference proteome</keyword>
<keyword evidence="2" id="KW-0408">Iron</keyword>
<dbReference type="NCBIfam" id="NF033683">
    <property type="entry name" value="di_4Fe-4S_YfhL"/>
    <property type="match status" value="1"/>
</dbReference>
<keyword evidence="1" id="KW-0479">Metal-binding</keyword>
<evidence type="ECO:0000313" key="6">
    <source>
        <dbReference type="Proteomes" id="UP001497533"/>
    </source>
</evidence>
<accession>A0ABM9NPN1</accession>
<evidence type="ECO:0000256" key="2">
    <source>
        <dbReference type="ARBA" id="ARBA00023004"/>
    </source>
</evidence>
<dbReference type="SUPFAM" id="SSF54862">
    <property type="entry name" value="4Fe-4S ferredoxins"/>
    <property type="match status" value="1"/>
</dbReference>
<sequence>MSLIITKRCVNCGVCELECPNNAIYFGKKFYEIDQKLCTECINYYNEPNCQLVCPITNVIIKKIK</sequence>
<evidence type="ECO:0000313" key="5">
    <source>
        <dbReference type="EMBL" id="CAL1329457.1"/>
    </source>
</evidence>
<organism evidence="5 6">
    <name type="scientific">Candidatus Providencia siddallii</name>
    <dbReference type="NCBI Taxonomy" id="1715285"/>
    <lineage>
        <taxon>Bacteria</taxon>
        <taxon>Pseudomonadati</taxon>
        <taxon>Pseudomonadota</taxon>
        <taxon>Gammaproteobacteria</taxon>
        <taxon>Enterobacterales</taxon>
        <taxon>Morganellaceae</taxon>
        <taxon>Providencia</taxon>
    </lineage>
</organism>
<dbReference type="Gene3D" id="3.30.70.20">
    <property type="match status" value="1"/>
</dbReference>
<name>A0ABM9NPN1_9GAMM</name>
<dbReference type="Pfam" id="PF00037">
    <property type="entry name" value="Fer4"/>
    <property type="match status" value="1"/>
</dbReference>
<dbReference type="PROSITE" id="PS51379">
    <property type="entry name" value="4FE4S_FER_2"/>
    <property type="match status" value="1"/>
</dbReference>
<feature type="domain" description="4Fe-4S ferredoxin-type" evidence="4">
    <location>
        <begin position="1"/>
        <end position="29"/>
    </location>
</feature>
<gene>
    <name evidence="5" type="primary">yfhL</name>
    <name evidence="5" type="ORF">PRHACTZTBTEA_547</name>
</gene>
<dbReference type="InterPro" id="IPR017900">
    <property type="entry name" value="4Fe4S_Fe_S_CS"/>
</dbReference>
<proteinExistence type="predicted"/>
<dbReference type="PROSITE" id="PS00198">
    <property type="entry name" value="4FE4S_FER_1"/>
    <property type="match status" value="1"/>
</dbReference>
<evidence type="ECO:0000259" key="4">
    <source>
        <dbReference type="PROSITE" id="PS51379"/>
    </source>
</evidence>